<dbReference type="EMBL" id="CAJOBI010027965">
    <property type="protein sequence ID" value="CAF4256390.1"/>
    <property type="molecule type" value="Genomic_DNA"/>
</dbReference>
<accession>A0A8S2SZ92</accession>
<organism evidence="2 3">
    <name type="scientific">Rotaria magnacalcarata</name>
    <dbReference type="NCBI Taxonomy" id="392030"/>
    <lineage>
        <taxon>Eukaryota</taxon>
        <taxon>Metazoa</taxon>
        <taxon>Spiralia</taxon>
        <taxon>Gnathifera</taxon>
        <taxon>Rotifera</taxon>
        <taxon>Eurotatoria</taxon>
        <taxon>Bdelloidea</taxon>
        <taxon>Philodinida</taxon>
        <taxon>Philodinidae</taxon>
        <taxon>Rotaria</taxon>
    </lineage>
</organism>
<evidence type="ECO:0000313" key="2">
    <source>
        <dbReference type="EMBL" id="CAF4256390.1"/>
    </source>
</evidence>
<protein>
    <submittedName>
        <fullName evidence="2">Uncharacterized protein</fullName>
    </submittedName>
</protein>
<feature type="non-terminal residue" evidence="2">
    <location>
        <position position="110"/>
    </location>
</feature>
<dbReference type="AlphaFoldDB" id="A0A8S2SZ92"/>
<feature type="compositionally biased region" description="Polar residues" evidence="1">
    <location>
        <begin position="1"/>
        <end position="36"/>
    </location>
</feature>
<evidence type="ECO:0000256" key="1">
    <source>
        <dbReference type="SAM" id="MobiDB-lite"/>
    </source>
</evidence>
<gene>
    <name evidence="2" type="ORF">SMN809_LOCUS24231</name>
</gene>
<evidence type="ECO:0000313" key="3">
    <source>
        <dbReference type="Proteomes" id="UP000676336"/>
    </source>
</evidence>
<feature type="region of interest" description="Disordered" evidence="1">
    <location>
        <begin position="1"/>
        <end position="37"/>
    </location>
</feature>
<dbReference type="Proteomes" id="UP000676336">
    <property type="component" value="Unassembled WGS sequence"/>
</dbReference>
<sequence>YFNSAGSRPVQQQQQLNPTTSHSASNYGNSTPTRSTFPPFRISFAADSTPSELSIIKDINKHCHTGLSYGCYSSTGSNKCFLIYANSSEQFDRLMDKTIWPIQICSLDYE</sequence>
<feature type="non-terminal residue" evidence="2">
    <location>
        <position position="1"/>
    </location>
</feature>
<comment type="caution">
    <text evidence="2">The sequence shown here is derived from an EMBL/GenBank/DDBJ whole genome shotgun (WGS) entry which is preliminary data.</text>
</comment>
<name>A0A8S2SZ92_9BILA</name>
<proteinExistence type="predicted"/>
<reference evidence="2" key="1">
    <citation type="submission" date="2021-02" db="EMBL/GenBank/DDBJ databases">
        <authorList>
            <person name="Nowell W R."/>
        </authorList>
    </citation>
    <scope>NUCLEOTIDE SEQUENCE</scope>
</reference>